<dbReference type="EMBL" id="CP015904">
    <property type="protein sequence ID" value="ARE14251.1"/>
    <property type="molecule type" value="Genomic_DNA"/>
</dbReference>
<reference evidence="2 5" key="2">
    <citation type="journal article" date="2017" name="BMC Genomics">
        <title>Comparative and functional genomics of the Lactococcus lactis taxon; insights into evolution and niche adaptation.</title>
        <authorList>
            <person name="Kelleher P."/>
            <person name="Bottacini F."/>
            <person name="Mahony J."/>
            <person name="Kilcawley K.N."/>
            <person name="van Sinderen D."/>
        </authorList>
    </citation>
    <scope>NUCLEOTIDE SEQUENCE [LARGE SCALE GENOMIC DNA]</scope>
    <source>
        <strain evidence="2 5">UC11</strain>
    </source>
</reference>
<dbReference type="InterPro" id="IPR004676">
    <property type="entry name" value="Cd-R_transporter"/>
</dbReference>
<accession>A0A0A7T2B0</accession>
<feature type="transmembrane region" description="Helical" evidence="1">
    <location>
        <begin position="142"/>
        <end position="164"/>
    </location>
</feature>
<feature type="transmembrane region" description="Helical" evidence="1">
    <location>
        <begin position="176"/>
        <end position="194"/>
    </location>
</feature>
<organism evidence="3 4">
    <name type="scientific">Lactococcus lactis subsp. lactis</name>
    <name type="common">Streptococcus lactis</name>
    <dbReference type="NCBI Taxonomy" id="1360"/>
    <lineage>
        <taxon>Bacteria</taxon>
        <taxon>Bacillati</taxon>
        <taxon>Bacillota</taxon>
        <taxon>Bacilli</taxon>
        <taxon>Lactobacillales</taxon>
        <taxon>Streptococcaceae</taxon>
        <taxon>Lactococcus</taxon>
    </lineage>
</organism>
<feature type="transmembrane region" description="Helical" evidence="1">
    <location>
        <begin position="70"/>
        <end position="89"/>
    </location>
</feature>
<dbReference type="EMBL" id="LKLS01000001">
    <property type="protein sequence ID" value="KSU22763.1"/>
    <property type="molecule type" value="Genomic_DNA"/>
</dbReference>
<dbReference type="Pfam" id="PF03596">
    <property type="entry name" value="Cad"/>
    <property type="match status" value="1"/>
</dbReference>
<evidence type="ECO:0000256" key="1">
    <source>
        <dbReference type="SAM" id="Phobius"/>
    </source>
</evidence>
<dbReference type="Proteomes" id="UP000053612">
    <property type="component" value="Unassembled WGS sequence"/>
</dbReference>
<reference evidence="3" key="3">
    <citation type="journal article" date="2017" name="Genome Announc.">
        <title>Draft Genome Sequences of 24 Lactococcus lactis Strains.</title>
        <authorList>
            <person name="Backus L."/>
            <person name="Wels M."/>
            <person name="Boekhorst J."/>
            <person name="Dijkstra A.R."/>
            <person name="Beerthuyzen M."/>
            <person name="Kelly W.J."/>
            <person name="Siezen R.J."/>
            <person name="van Hijum S.A."/>
            <person name="Bachmann H."/>
        </authorList>
    </citation>
    <scope>NUCLEOTIDE SEQUENCE</scope>
    <source>
        <strain evidence="3">LMG9447</strain>
    </source>
</reference>
<dbReference type="Proteomes" id="UP000192067">
    <property type="component" value="Chromosome"/>
</dbReference>
<keyword evidence="1" id="KW-0812">Transmembrane</keyword>
<sequence length="206" mass="22903">MVNMFSVIINSTVIYWATALDLLILLAILYVRFDKKSHLSITLGQIIGSFALVLVSLFFAVILKLVPEEWILGLLGLIPLGLGIKYLFFGDDDDDEELDELLQKRKNKSLLGTVIIISFASCGADNIALFTPFFMTLSANNLLLSIIIFALNILILGLLGKTIAKNPHLHDVLEKYSRWILAFVYIILGIMVLLESGTVSKILSFL</sequence>
<evidence type="ECO:0000313" key="4">
    <source>
        <dbReference type="Proteomes" id="UP000053612"/>
    </source>
</evidence>
<protein>
    <submittedName>
        <fullName evidence="2">Permease cadmium resistance protein</fullName>
    </submittedName>
    <submittedName>
        <fullName evidence="3">Transport protein</fullName>
    </submittedName>
</protein>
<evidence type="ECO:0000313" key="2">
    <source>
        <dbReference type="EMBL" id="ARE14251.1"/>
    </source>
</evidence>
<evidence type="ECO:0000313" key="3">
    <source>
        <dbReference type="EMBL" id="KSU22763.1"/>
    </source>
</evidence>
<gene>
    <name evidence="2" type="ORF">LLUC11_1926</name>
    <name evidence="3" type="ORF">LMG9449_0033</name>
</gene>
<dbReference type="RefSeq" id="WP_023188667.1">
    <property type="nucleotide sequence ID" value="NZ_BAABQR010000004.1"/>
</dbReference>
<feature type="transmembrane region" description="Helical" evidence="1">
    <location>
        <begin position="43"/>
        <end position="64"/>
    </location>
</feature>
<feature type="transmembrane region" description="Helical" evidence="1">
    <location>
        <begin position="13"/>
        <end position="31"/>
    </location>
</feature>
<proteinExistence type="predicted"/>
<evidence type="ECO:0000313" key="5">
    <source>
        <dbReference type="Proteomes" id="UP000192067"/>
    </source>
</evidence>
<keyword evidence="1" id="KW-0472">Membrane</keyword>
<reference evidence="4" key="1">
    <citation type="submission" date="2015-10" db="EMBL/GenBank/DDBJ databases">
        <title>Draft Genome Sequences of 11 Lactococcus lactis subspecies cremoris strains.</title>
        <authorList>
            <person name="Wels M."/>
            <person name="Backus L."/>
            <person name="Boekhorst J."/>
            <person name="Dijkstra A."/>
            <person name="Beerthuizen M."/>
            <person name="Kelly W."/>
            <person name="Siezen R."/>
            <person name="Bachmann H."/>
            <person name="Van Hijum S."/>
        </authorList>
    </citation>
    <scope>NUCLEOTIDE SEQUENCE [LARGE SCALE GENOMIC DNA]</scope>
    <source>
        <strain evidence="4">LMG9449</strain>
    </source>
</reference>
<dbReference type="PATRIC" id="fig|1360.100.peg.337"/>
<dbReference type="AlphaFoldDB" id="A0A0A7T2B0"/>
<feature type="transmembrane region" description="Helical" evidence="1">
    <location>
        <begin position="110"/>
        <end position="130"/>
    </location>
</feature>
<name>A0A0A7T2B0_LACLL</name>
<keyword evidence="1" id="KW-1133">Transmembrane helix</keyword>